<protein>
    <recommendedName>
        <fullName evidence="5">HTH lysR-type domain-containing protein</fullName>
    </recommendedName>
</protein>
<dbReference type="SUPFAM" id="SSF53850">
    <property type="entry name" value="Periplasmic binding protein-like II"/>
    <property type="match status" value="1"/>
</dbReference>
<proteinExistence type="inferred from homology"/>
<dbReference type="AlphaFoldDB" id="A0A150WQ95"/>
<dbReference type="PROSITE" id="PS50931">
    <property type="entry name" value="HTH_LYSR"/>
    <property type="match status" value="1"/>
</dbReference>
<keyword evidence="7" id="KW-1185">Reference proteome</keyword>
<sequence>MYSIPELLGLRMVAKRRNFRKAAAELNISASTLSHQINQLEKQLGVRLLNRTTRSVALTEAGTSFLQRIEPALDEIAKAFESANDFKETPSGQLRFNISAAAATYVLMPYIKKFIKLYPQVTIDITSDSRLVDIVKDGYDFGVRGSDLVAKDMVALPIGPNTLSFAVVGSPQYMKLHGTPKHPKDLLNHQCLRYRLGSGAIYQWEFESRGKDIKIDVPGSVIIDDDMISLSAALSGIGLSYQSEWSVAKFIKQGLLVRCLENWTPAYPALSLYYPSSRNKSAAAKAFVKMVREFPGLEPATI</sequence>
<evidence type="ECO:0000256" key="1">
    <source>
        <dbReference type="ARBA" id="ARBA00009437"/>
    </source>
</evidence>
<dbReference type="InterPro" id="IPR058163">
    <property type="entry name" value="LysR-type_TF_proteobact-type"/>
</dbReference>
<dbReference type="InterPro" id="IPR036390">
    <property type="entry name" value="WH_DNA-bd_sf"/>
</dbReference>
<dbReference type="InterPro" id="IPR005119">
    <property type="entry name" value="LysR_subst-bd"/>
</dbReference>
<accession>A0A150WQ95</accession>
<dbReference type="OrthoDB" id="5291872at2"/>
<dbReference type="InterPro" id="IPR000847">
    <property type="entry name" value="LysR_HTH_N"/>
</dbReference>
<dbReference type="PANTHER" id="PTHR30537:SF1">
    <property type="entry name" value="HTH-TYPE TRANSCRIPTIONAL REGULATOR PGRR"/>
    <property type="match status" value="1"/>
</dbReference>
<dbReference type="Pfam" id="PF00126">
    <property type="entry name" value="HTH_1"/>
    <property type="match status" value="1"/>
</dbReference>
<comment type="caution">
    <text evidence="6">The sequence shown here is derived from an EMBL/GenBank/DDBJ whole genome shotgun (WGS) entry which is preliminary data.</text>
</comment>
<dbReference type="CDD" id="cd08474">
    <property type="entry name" value="PBP2_CrgA_like_5"/>
    <property type="match status" value="1"/>
</dbReference>
<dbReference type="SUPFAM" id="SSF46785">
    <property type="entry name" value="Winged helix' DNA-binding domain"/>
    <property type="match status" value="1"/>
</dbReference>
<evidence type="ECO:0000313" key="6">
    <source>
        <dbReference type="EMBL" id="KYG66469.1"/>
    </source>
</evidence>
<name>A0A150WQ95_BDEBC</name>
<evidence type="ECO:0000259" key="5">
    <source>
        <dbReference type="PROSITE" id="PS50931"/>
    </source>
</evidence>
<dbReference type="RefSeq" id="WP_061834033.1">
    <property type="nucleotide sequence ID" value="NZ_LUKE01000001.1"/>
</dbReference>
<evidence type="ECO:0000256" key="3">
    <source>
        <dbReference type="ARBA" id="ARBA00023125"/>
    </source>
</evidence>
<feature type="domain" description="HTH lysR-type" evidence="5">
    <location>
        <begin position="13"/>
        <end position="59"/>
    </location>
</feature>
<dbReference type="GO" id="GO:0003700">
    <property type="term" value="F:DNA-binding transcription factor activity"/>
    <property type="evidence" value="ECO:0007669"/>
    <property type="project" value="InterPro"/>
</dbReference>
<dbReference type="PANTHER" id="PTHR30537">
    <property type="entry name" value="HTH-TYPE TRANSCRIPTIONAL REGULATOR"/>
    <property type="match status" value="1"/>
</dbReference>
<dbReference type="Gene3D" id="3.40.190.290">
    <property type="match status" value="1"/>
</dbReference>
<evidence type="ECO:0000313" key="7">
    <source>
        <dbReference type="Proteomes" id="UP000075320"/>
    </source>
</evidence>
<keyword evidence="3" id="KW-0238">DNA-binding</keyword>
<keyword evidence="4" id="KW-0804">Transcription</keyword>
<gene>
    <name evidence="6" type="ORF">AZI86_05330</name>
</gene>
<dbReference type="EMBL" id="LUKE01000001">
    <property type="protein sequence ID" value="KYG66469.1"/>
    <property type="molecule type" value="Genomic_DNA"/>
</dbReference>
<organism evidence="6 7">
    <name type="scientific">Bdellovibrio bacteriovorus</name>
    <dbReference type="NCBI Taxonomy" id="959"/>
    <lineage>
        <taxon>Bacteria</taxon>
        <taxon>Pseudomonadati</taxon>
        <taxon>Bdellovibrionota</taxon>
        <taxon>Bdellovibrionia</taxon>
        <taxon>Bdellovibrionales</taxon>
        <taxon>Pseudobdellovibrionaceae</taxon>
        <taxon>Bdellovibrio</taxon>
    </lineage>
</organism>
<dbReference type="Proteomes" id="UP000075320">
    <property type="component" value="Unassembled WGS sequence"/>
</dbReference>
<evidence type="ECO:0000256" key="2">
    <source>
        <dbReference type="ARBA" id="ARBA00023015"/>
    </source>
</evidence>
<keyword evidence="2" id="KW-0805">Transcription regulation</keyword>
<dbReference type="FunFam" id="1.10.10.10:FF:000001">
    <property type="entry name" value="LysR family transcriptional regulator"/>
    <property type="match status" value="1"/>
</dbReference>
<dbReference type="InterPro" id="IPR036388">
    <property type="entry name" value="WH-like_DNA-bd_sf"/>
</dbReference>
<dbReference type="Gene3D" id="1.10.10.10">
    <property type="entry name" value="Winged helix-like DNA-binding domain superfamily/Winged helix DNA-binding domain"/>
    <property type="match status" value="1"/>
</dbReference>
<dbReference type="Pfam" id="PF03466">
    <property type="entry name" value="LysR_substrate"/>
    <property type="match status" value="1"/>
</dbReference>
<reference evidence="6 7" key="1">
    <citation type="submission" date="2016-03" db="EMBL/GenBank/DDBJ databases">
        <authorList>
            <person name="Ploux O."/>
        </authorList>
    </citation>
    <scope>NUCLEOTIDE SEQUENCE [LARGE SCALE GENOMIC DNA]</scope>
    <source>
        <strain evidence="6 7">R0</strain>
    </source>
</reference>
<dbReference type="GO" id="GO:0006351">
    <property type="term" value="P:DNA-templated transcription"/>
    <property type="evidence" value="ECO:0007669"/>
    <property type="project" value="TreeGrafter"/>
</dbReference>
<evidence type="ECO:0000256" key="4">
    <source>
        <dbReference type="ARBA" id="ARBA00023163"/>
    </source>
</evidence>
<dbReference type="PRINTS" id="PR00039">
    <property type="entry name" value="HTHLYSR"/>
</dbReference>
<dbReference type="GO" id="GO:0043565">
    <property type="term" value="F:sequence-specific DNA binding"/>
    <property type="evidence" value="ECO:0007669"/>
    <property type="project" value="TreeGrafter"/>
</dbReference>
<comment type="similarity">
    <text evidence="1">Belongs to the LysR transcriptional regulatory family.</text>
</comment>